<dbReference type="NCBIfam" id="TIGR04348">
    <property type="entry name" value="selenoneine biosynthesis selenosugar synthase SenB"/>
    <property type="match status" value="1"/>
</dbReference>
<dbReference type="InterPro" id="IPR001296">
    <property type="entry name" value="Glyco_trans_1"/>
</dbReference>
<accession>A0A916SGY9</accession>
<keyword evidence="3" id="KW-1185">Reference proteome</keyword>
<feature type="domain" description="Glycosyl transferase family 1" evidence="1">
    <location>
        <begin position="150"/>
        <end position="302"/>
    </location>
</feature>
<dbReference type="InterPro" id="IPR052622">
    <property type="entry name" value="Glycosyltransferase_G1"/>
</dbReference>
<dbReference type="CDD" id="cd03801">
    <property type="entry name" value="GT4_PimA-like"/>
    <property type="match status" value="1"/>
</dbReference>
<dbReference type="Proteomes" id="UP000620596">
    <property type="component" value="Unassembled WGS sequence"/>
</dbReference>
<dbReference type="SUPFAM" id="SSF53756">
    <property type="entry name" value="UDP-Glycosyltransferase/glycogen phosphorylase"/>
    <property type="match status" value="1"/>
</dbReference>
<dbReference type="GO" id="GO:0016757">
    <property type="term" value="F:glycosyltransferase activity"/>
    <property type="evidence" value="ECO:0007669"/>
    <property type="project" value="InterPro"/>
</dbReference>
<comment type="caution">
    <text evidence="2">The sequence shown here is derived from an EMBL/GenBank/DDBJ whole genome shotgun (WGS) entry which is preliminary data.</text>
</comment>
<proteinExistence type="predicted"/>
<reference evidence="2" key="2">
    <citation type="submission" date="2020-09" db="EMBL/GenBank/DDBJ databases">
        <authorList>
            <person name="Sun Q."/>
            <person name="Zhou Y."/>
        </authorList>
    </citation>
    <scope>NUCLEOTIDE SEQUENCE</scope>
    <source>
        <strain evidence="2">CGMCC 1.15322</strain>
    </source>
</reference>
<dbReference type="Pfam" id="PF00534">
    <property type="entry name" value="Glycos_transf_1"/>
    <property type="match status" value="1"/>
</dbReference>
<sequence length="328" mass="35948">MDSRSETGKVVIVSPAMREANNGNWHTAWRWAQFLSGQGEIALLPHWPPCANSLPATAMIALHARRSASSIQAWARQCPNKALIVVLTGTDLYRDIHSNDHARQSLALATHLVVLQEAGLRELPPAMRHKVQVIFQSARPLVPATKSRRRFRALMVGHLRDEKDPLTYLRAAARSDPRRMFFESIGEALQPDLALAVSTAQAGMPHYRWLGGLPRAPTRQHIKHAHVLVNSSLMEGGAQVIIEAVQSGTAVLASAISGNIGMLGANYAGYFPVGDDAALAALLQRCATEPAFLLRLEKQCRERAHLFSPAQEKRLVINLVNSALKAFP</sequence>
<gene>
    <name evidence="2" type="ORF">GCM10011496_17520</name>
</gene>
<dbReference type="InterPro" id="IPR027627">
    <property type="entry name" value="Glycosyltransferase_put"/>
</dbReference>
<evidence type="ECO:0000313" key="3">
    <source>
        <dbReference type="Proteomes" id="UP000620596"/>
    </source>
</evidence>
<organism evidence="2 3">
    <name type="scientific">Polaromonas eurypsychrophila</name>
    <dbReference type="NCBI Taxonomy" id="1614635"/>
    <lineage>
        <taxon>Bacteria</taxon>
        <taxon>Pseudomonadati</taxon>
        <taxon>Pseudomonadota</taxon>
        <taxon>Betaproteobacteria</taxon>
        <taxon>Burkholderiales</taxon>
        <taxon>Comamonadaceae</taxon>
        <taxon>Polaromonas</taxon>
    </lineage>
</organism>
<evidence type="ECO:0000313" key="2">
    <source>
        <dbReference type="EMBL" id="GGA96974.1"/>
    </source>
</evidence>
<name>A0A916SGY9_9BURK</name>
<protein>
    <recommendedName>
        <fullName evidence="1">Glycosyl transferase family 1 domain-containing protein</fullName>
    </recommendedName>
</protein>
<dbReference type="PANTHER" id="PTHR46660">
    <property type="match status" value="1"/>
</dbReference>
<evidence type="ECO:0000259" key="1">
    <source>
        <dbReference type="Pfam" id="PF00534"/>
    </source>
</evidence>
<reference evidence="2" key="1">
    <citation type="journal article" date="2014" name="Int. J. Syst. Evol. Microbiol.">
        <title>Complete genome sequence of Corynebacterium casei LMG S-19264T (=DSM 44701T), isolated from a smear-ripened cheese.</title>
        <authorList>
            <consortium name="US DOE Joint Genome Institute (JGI-PGF)"/>
            <person name="Walter F."/>
            <person name="Albersmeier A."/>
            <person name="Kalinowski J."/>
            <person name="Ruckert C."/>
        </authorList>
    </citation>
    <scope>NUCLEOTIDE SEQUENCE</scope>
    <source>
        <strain evidence="2">CGMCC 1.15322</strain>
    </source>
</reference>
<dbReference type="AlphaFoldDB" id="A0A916SGY9"/>
<dbReference type="PANTHER" id="PTHR46660:SF2">
    <property type="entry name" value="GLYCOSYLTRANSFERASE 1 DOMAIN-CONTAINING PROTEIN 1"/>
    <property type="match status" value="1"/>
</dbReference>
<dbReference type="Gene3D" id="3.40.50.2000">
    <property type="entry name" value="Glycogen Phosphorylase B"/>
    <property type="match status" value="2"/>
</dbReference>
<dbReference type="EMBL" id="BMIG01000005">
    <property type="protein sequence ID" value="GGA96974.1"/>
    <property type="molecule type" value="Genomic_DNA"/>
</dbReference>
<dbReference type="RefSeq" id="WP_229676263.1">
    <property type="nucleotide sequence ID" value="NZ_BMIG01000005.1"/>
</dbReference>